<reference evidence="1" key="1">
    <citation type="submission" date="2023-01" db="EMBL/GenBank/DDBJ databases">
        <title>Genome assembly of the deep-sea coral Lophelia pertusa.</title>
        <authorList>
            <person name="Herrera S."/>
            <person name="Cordes E."/>
        </authorList>
    </citation>
    <scope>NUCLEOTIDE SEQUENCE</scope>
    <source>
        <strain evidence="1">USNM1676648</strain>
        <tissue evidence="1">Polyp</tissue>
    </source>
</reference>
<gene>
    <name evidence="1" type="ORF">OS493_006557</name>
</gene>
<sequence>MTELSCLPVGMTSAEKNVYPVCNTDESSTDADDVTPEYFEGADPCVLTGYREMQGCGSEQVGASEEGCGEDYSAIVDDQEELSFMYPAFREFSINLLAIFEG</sequence>
<comment type="caution">
    <text evidence="1">The sequence shown here is derived from an EMBL/GenBank/DDBJ whole genome shotgun (WGS) entry which is preliminary data.</text>
</comment>
<proteinExistence type="predicted"/>
<accession>A0A9X0A531</accession>
<organism evidence="1 2">
    <name type="scientific">Desmophyllum pertusum</name>
    <dbReference type="NCBI Taxonomy" id="174260"/>
    <lineage>
        <taxon>Eukaryota</taxon>
        <taxon>Metazoa</taxon>
        <taxon>Cnidaria</taxon>
        <taxon>Anthozoa</taxon>
        <taxon>Hexacorallia</taxon>
        <taxon>Scleractinia</taxon>
        <taxon>Caryophylliina</taxon>
        <taxon>Caryophylliidae</taxon>
        <taxon>Desmophyllum</taxon>
    </lineage>
</organism>
<protein>
    <submittedName>
        <fullName evidence="1">Uncharacterized protein</fullName>
    </submittedName>
</protein>
<keyword evidence="2" id="KW-1185">Reference proteome</keyword>
<evidence type="ECO:0000313" key="2">
    <source>
        <dbReference type="Proteomes" id="UP001163046"/>
    </source>
</evidence>
<dbReference type="AlphaFoldDB" id="A0A9X0A531"/>
<dbReference type="EMBL" id="MU825398">
    <property type="protein sequence ID" value="KAJ7393572.1"/>
    <property type="molecule type" value="Genomic_DNA"/>
</dbReference>
<dbReference type="Proteomes" id="UP001163046">
    <property type="component" value="Unassembled WGS sequence"/>
</dbReference>
<name>A0A9X0A531_9CNID</name>
<evidence type="ECO:0000313" key="1">
    <source>
        <dbReference type="EMBL" id="KAJ7393572.1"/>
    </source>
</evidence>